<accession>A0ABS3E7K7</accession>
<evidence type="ECO:0000313" key="3">
    <source>
        <dbReference type="EMBL" id="MBN8431281.1"/>
    </source>
</evidence>
<proteinExistence type="predicted"/>
<dbReference type="NCBIfam" id="NF033223">
    <property type="entry name" value="YHYH_alt"/>
    <property type="match status" value="1"/>
</dbReference>
<protein>
    <submittedName>
        <fullName evidence="3">YHYH domain-containing protein</fullName>
    </submittedName>
</protein>
<evidence type="ECO:0000313" key="4">
    <source>
        <dbReference type="Proteomes" id="UP000664293"/>
    </source>
</evidence>
<keyword evidence="2" id="KW-0732">Signal</keyword>
<sequence>MKAKFFILLSILVLSGPAFSHSGNTDSNGGHNCSEKSKKKGLCSGYHYHRNSVTSAEFETPKPHHSKTDTKLKQSASSPITAS</sequence>
<feature type="chain" id="PRO_5046308959" evidence="2">
    <location>
        <begin position="21"/>
        <end position="83"/>
    </location>
</feature>
<feature type="compositionally biased region" description="Basic and acidic residues" evidence="1">
    <location>
        <begin position="59"/>
        <end position="72"/>
    </location>
</feature>
<dbReference type="EMBL" id="JAEKJR010000002">
    <property type="protein sequence ID" value="MBN8431281.1"/>
    <property type="molecule type" value="Genomic_DNA"/>
</dbReference>
<evidence type="ECO:0000256" key="2">
    <source>
        <dbReference type="SAM" id="SignalP"/>
    </source>
</evidence>
<reference evidence="3 4" key="1">
    <citation type="submission" date="2020-12" db="EMBL/GenBank/DDBJ databases">
        <title>Oil enriched cultivation method for isolating marine PHA-producing bacteria.</title>
        <authorList>
            <person name="Zheng W."/>
            <person name="Yu S."/>
            <person name="Huang Y."/>
        </authorList>
    </citation>
    <scope>NUCLEOTIDE SEQUENCE [LARGE SCALE GENOMIC DNA]</scope>
    <source>
        <strain evidence="3 4">SN0-2</strain>
    </source>
</reference>
<dbReference type="InterPro" id="IPR047773">
    <property type="entry name" value="YHYH_dom_bact"/>
</dbReference>
<dbReference type="Proteomes" id="UP000664293">
    <property type="component" value="Unassembled WGS sequence"/>
</dbReference>
<evidence type="ECO:0000256" key="1">
    <source>
        <dbReference type="SAM" id="MobiDB-lite"/>
    </source>
</evidence>
<feature type="compositionally biased region" description="Polar residues" evidence="1">
    <location>
        <begin position="73"/>
        <end position="83"/>
    </location>
</feature>
<organism evidence="3 4">
    <name type="scientific">Microbulbifer salipaludis</name>
    <dbReference type="NCBI Taxonomy" id="187980"/>
    <lineage>
        <taxon>Bacteria</taxon>
        <taxon>Pseudomonadati</taxon>
        <taxon>Pseudomonadota</taxon>
        <taxon>Gammaproteobacteria</taxon>
        <taxon>Cellvibrionales</taxon>
        <taxon>Microbulbiferaceae</taxon>
        <taxon>Microbulbifer</taxon>
    </lineage>
</organism>
<dbReference type="RefSeq" id="WP_207001871.1">
    <property type="nucleotide sequence ID" value="NZ_JAEKJR010000002.1"/>
</dbReference>
<name>A0ABS3E7K7_9GAMM</name>
<feature type="signal peptide" evidence="2">
    <location>
        <begin position="1"/>
        <end position="20"/>
    </location>
</feature>
<keyword evidence="4" id="KW-1185">Reference proteome</keyword>
<feature type="region of interest" description="Disordered" evidence="1">
    <location>
        <begin position="54"/>
        <end position="83"/>
    </location>
</feature>
<gene>
    <name evidence="3" type="ORF">JF535_10515</name>
</gene>
<comment type="caution">
    <text evidence="3">The sequence shown here is derived from an EMBL/GenBank/DDBJ whole genome shotgun (WGS) entry which is preliminary data.</text>
</comment>